<comment type="similarity">
    <text evidence="2">Belongs to the MYB-CC family.</text>
</comment>
<feature type="domain" description="HTH myb-type" evidence="7">
    <location>
        <begin position="8"/>
        <end position="68"/>
    </location>
</feature>
<keyword evidence="6" id="KW-0539">Nucleus</keyword>
<dbReference type="PROSITE" id="PS51294">
    <property type="entry name" value="HTH_MYB"/>
    <property type="match status" value="1"/>
</dbReference>
<keyword evidence="9" id="KW-1185">Reference proteome</keyword>
<keyword evidence="4" id="KW-0175">Coiled coil</keyword>
<evidence type="ECO:0000313" key="9">
    <source>
        <dbReference type="Proteomes" id="UP001642360"/>
    </source>
</evidence>
<comment type="subcellular location">
    <subcellularLocation>
        <location evidence="1">Nucleus</location>
    </subcellularLocation>
</comment>
<dbReference type="InterPro" id="IPR025756">
    <property type="entry name" value="Myb_CC_LHEQLE"/>
</dbReference>
<dbReference type="NCBIfam" id="TIGR01557">
    <property type="entry name" value="myb_SHAQKYF"/>
    <property type="match status" value="1"/>
</dbReference>
<dbReference type="PANTHER" id="PTHR31499:SF79">
    <property type="entry name" value="HTH MYB-TYPE DOMAIN-CONTAINING PROTEIN"/>
    <property type="match status" value="1"/>
</dbReference>
<protein>
    <recommendedName>
        <fullName evidence="7">HTH myb-type domain-containing protein</fullName>
    </recommendedName>
</protein>
<accession>A0ABC8QQU1</accession>
<dbReference type="InterPro" id="IPR001005">
    <property type="entry name" value="SANT/Myb"/>
</dbReference>
<dbReference type="InterPro" id="IPR009057">
    <property type="entry name" value="Homeodomain-like_sf"/>
</dbReference>
<dbReference type="InterPro" id="IPR017930">
    <property type="entry name" value="Myb_dom"/>
</dbReference>
<evidence type="ECO:0000259" key="7">
    <source>
        <dbReference type="PROSITE" id="PS51294"/>
    </source>
</evidence>
<evidence type="ECO:0000256" key="2">
    <source>
        <dbReference type="ARBA" id="ARBA00006783"/>
    </source>
</evidence>
<dbReference type="PANTHER" id="PTHR31499">
    <property type="entry name" value="MYB FAMILY TRANSCRIPTION FACTOR PHL11"/>
    <property type="match status" value="1"/>
</dbReference>
<dbReference type="Proteomes" id="UP001642360">
    <property type="component" value="Unassembled WGS sequence"/>
</dbReference>
<dbReference type="EMBL" id="CAUOFW020000225">
    <property type="protein sequence ID" value="CAK9133847.1"/>
    <property type="molecule type" value="Genomic_DNA"/>
</dbReference>
<evidence type="ECO:0000256" key="4">
    <source>
        <dbReference type="ARBA" id="ARBA00023054"/>
    </source>
</evidence>
<organism evidence="8 9">
    <name type="scientific">Ilex paraguariensis</name>
    <name type="common">yerba mate</name>
    <dbReference type="NCBI Taxonomy" id="185542"/>
    <lineage>
        <taxon>Eukaryota</taxon>
        <taxon>Viridiplantae</taxon>
        <taxon>Streptophyta</taxon>
        <taxon>Embryophyta</taxon>
        <taxon>Tracheophyta</taxon>
        <taxon>Spermatophyta</taxon>
        <taxon>Magnoliopsida</taxon>
        <taxon>eudicotyledons</taxon>
        <taxon>Gunneridae</taxon>
        <taxon>Pentapetalae</taxon>
        <taxon>asterids</taxon>
        <taxon>campanulids</taxon>
        <taxon>Aquifoliales</taxon>
        <taxon>Aquifoliaceae</taxon>
        <taxon>Ilex</taxon>
    </lineage>
</organism>
<dbReference type="GO" id="GO:0005634">
    <property type="term" value="C:nucleus"/>
    <property type="evidence" value="ECO:0007669"/>
    <property type="project" value="UniProtKB-SubCell"/>
</dbReference>
<evidence type="ECO:0000256" key="1">
    <source>
        <dbReference type="ARBA" id="ARBA00004123"/>
    </source>
</evidence>
<dbReference type="AlphaFoldDB" id="A0ABC8QQU1"/>
<dbReference type="InterPro" id="IPR006447">
    <property type="entry name" value="Myb_dom_plants"/>
</dbReference>
<dbReference type="Pfam" id="PF14379">
    <property type="entry name" value="Myb_CC_LHEQLE"/>
    <property type="match status" value="1"/>
</dbReference>
<proteinExistence type="inferred from homology"/>
<reference evidence="8 9" key="1">
    <citation type="submission" date="2024-02" db="EMBL/GenBank/DDBJ databases">
        <authorList>
            <person name="Vignale AGUSTIN F."/>
            <person name="Sosa J E."/>
            <person name="Modenutti C."/>
        </authorList>
    </citation>
    <scope>NUCLEOTIDE SEQUENCE [LARGE SCALE GENOMIC DNA]</scope>
</reference>
<sequence>MGSTRADGSGKDRLKWTPKLHDLFEKAVNQLGGPDRATPKGILKAMGIAGLTIYHVKSHLQEASMKEEASQKFCPTSAPHRDGAQLNEALQMQMQMEVQRRLSDQLEVQKSLKLKIEAQEKFLERIAEEFKTRPNITTPSKPFSPLSLPSLCDDSESNMKEFESDSEADKNEIRCEELRATKRLRVEENILQQRFKLASLNSGSYNPNLVLSKGGNYPYSAHEISFPWSVSACQSPQLPASYGSYN</sequence>
<dbReference type="Pfam" id="PF00249">
    <property type="entry name" value="Myb_DNA-binding"/>
    <property type="match status" value="1"/>
</dbReference>
<comment type="caution">
    <text evidence="8">The sequence shown here is derived from an EMBL/GenBank/DDBJ whole genome shotgun (WGS) entry which is preliminary data.</text>
</comment>
<dbReference type="SUPFAM" id="SSF46689">
    <property type="entry name" value="Homeodomain-like"/>
    <property type="match status" value="1"/>
</dbReference>
<keyword evidence="5" id="KW-0804">Transcription</keyword>
<name>A0ABC8QQU1_9AQUA</name>
<keyword evidence="3" id="KW-0805">Transcription regulation</keyword>
<evidence type="ECO:0000256" key="6">
    <source>
        <dbReference type="ARBA" id="ARBA00023242"/>
    </source>
</evidence>
<gene>
    <name evidence="8" type="ORF">ILEXP_LOCUS776</name>
</gene>
<evidence type="ECO:0000256" key="3">
    <source>
        <dbReference type="ARBA" id="ARBA00023015"/>
    </source>
</evidence>
<dbReference type="InterPro" id="IPR046955">
    <property type="entry name" value="PHR1-like"/>
</dbReference>
<evidence type="ECO:0000313" key="8">
    <source>
        <dbReference type="EMBL" id="CAK9133847.1"/>
    </source>
</evidence>
<dbReference type="Gene3D" id="1.10.10.60">
    <property type="entry name" value="Homeodomain-like"/>
    <property type="match status" value="1"/>
</dbReference>
<evidence type="ECO:0000256" key="5">
    <source>
        <dbReference type="ARBA" id="ARBA00023163"/>
    </source>
</evidence>